<keyword evidence="2" id="KW-0489">Methyltransferase</keyword>
<sequence length="320" mass="35147">METPAGENTPKPGRLVCVGLGMMLGAHIGPRARSHIEQSDVVFVAVSDPVVELWLQQMHPDVRSLQPHYAEGKLRHQTYRGMVNDMLAEVRAGKTVCGAFYGHPGVFAKAPHDAIAQARREGFDAHMEPGVSAEDCLYADLGIDPGRVGCAHYEASQFMFYRRRLDPSAYLVLWQVGIAGDRTYRRFATGREYRQLLVDRLREDYPLDHPVTVYEAATLPITQPRMETVPLHALPDTPLHMHSTLVVPPCMPLQRDDAMLARIEAVERAEAAANAGVTPVSDATDTAARSQVVILAKAGLSTDERPSSSDFALGKTQRAS</sequence>
<dbReference type="Pfam" id="PF00590">
    <property type="entry name" value="TP_methylase"/>
    <property type="match status" value="1"/>
</dbReference>
<evidence type="ECO:0000313" key="2">
    <source>
        <dbReference type="EMBL" id="MFC5570421.1"/>
    </source>
</evidence>
<dbReference type="InterPro" id="IPR035996">
    <property type="entry name" value="4pyrrol_Methylase_sf"/>
</dbReference>
<dbReference type="GO" id="GO:0008168">
    <property type="term" value="F:methyltransferase activity"/>
    <property type="evidence" value="ECO:0007669"/>
    <property type="project" value="UniProtKB-KW"/>
</dbReference>
<gene>
    <name evidence="2" type="ORF">ACFPN1_10160</name>
</gene>
<dbReference type="InterPro" id="IPR000878">
    <property type="entry name" value="4pyrrol_Mease"/>
</dbReference>
<dbReference type="EMBL" id="JBHSNM010000002">
    <property type="protein sequence ID" value="MFC5570421.1"/>
    <property type="molecule type" value="Genomic_DNA"/>
</dbReference>
<keyword evidence="3" id="KW-1185">Reference proteome</keyword>
<accession>A0ABW0SNF1</accession>
<organism evidence="2 3">
    <name type="scientific">Lysobacter yangpyeongensis</name>
    <dbReference type="NCBI Taxonomy" id="346182"/>
    <lineage>
        <taxon>Bacteria</taxon>
        <taxon>Pseudomonadati</taxon>
        <taxon>Pseudomonadota</taxon>
        <taxon>Gammaproteobacteria</taxon>
        <taxon>Lysobacterales</taxon>
        <taxon>Lysobacteraceae</taxon>
        <taxon>Lysobacter</taxon>
    </lineage>
</organism>
<dbReference type="Proteomes" id="UP001596036">
    <property type="component" value="Unassembled WGS sequence"/>
</dbReference>
<comment type="caution">
    <text evidence="2">The sequence shown here is derived from an EMBL/GenBank/DDBJ whole genome shotgun (WGS) entry which is preliminary data.</text>
</comment>
<keyword evidence="2" id="KW-0808">Transferase</keyword>
<dbReference type="SUPFAM" id="SSF53790">
    <property type="entry name" value="Tetrapyrrole methylase"/>
    <property type="match status" value="1"/>
</dbReference>
<name>A0ABW0SNF1_9GAMM</name>
<evidence type="ECO:0000259" key="1">
    <source>
        <dbReference type="Pfam" id="PF00590"/>
    </source>
</evidence>
<proteinExistence type="predicted"/>
<evidence type="ECO:0000313" key="3">
    <source>
        <dbReference type="Proteomes" id="UP001596036"/>
    </source>
</evidence>
<dbReference type="InterPro" id="IPR014777">
    <property type="entry name" value="4pyrrole_Mease_sub1"/>
</dbReference>
<feature type="domain" description="Tetrapyrrole methylase" evidence="1">
    <location>
        <begin position="14"/>
        <end position="220"/>
    </location>
</feature>
<dbReference type="Gene3D" id="3.40.1010.10">
    <property type="entry name" value="Cobalt-precorrin-4 Transmethylase, Domain 1"/>
    <property type="match status" value="1"/>
</dbReference>
<dbReference type="RefSeq" id="WP_386754794.1">
    <property type="nucleotide sequence ID" value="NZ_JBHSNM010000002.1"/>
</dbReference>
<dbReference type="CDD" id="cd19916">
    <property type="entry name" value="OphMA_like"/>
    <property type="match status" value="1"/>
</dbReference>
<protein>
    <submittedName>
        <fullName evidence="2">SAM-dependent methyltransferase</fullName>
    </submittedName>
</protein>
<dbReference type="GO" id="GO:0032259">
    <property type="term" value="P:methylation"/>
    <property type="evidence" value="ECO:0007669"/>
    <property type="project" value="UniProtKB-KW"/>
</dbReference>
<reference evidence="3" key="1">
    <citation type="journal article" date="2019" name="Int. J. Syst. Evol. Microbiol.">
        <title>The Global Catalogue of Microorganisms (GCM) 10K type strain sequencing project: providing services to taxonomists for standard genome sequencing and annotation.</title>
        <authorList>
            <consortium name="The Broad Institute Genomics Platform"/>
            <consortium name="The Broad Institute Genome Sequencing Center for Infectious Disease"/>
            <person name="Wu L."/>
            <person name="Ma J."/>
        </authorList>
    </citation>
    <scope>NUCLEOTIDE SEQUENCE [LARGE SCALE GENOMIC DNA]</scope>
    <source>
        <strain evidence="3">KACC 11407</strain>
    </source>
</reference>